<keyword evidence="2" id="KW-0472">Membrane</keyword>
<protein>
    <submittedName>
        <fullName evidence="4">DUF4350 domain-containing protein</fullName>
    </submittedName>
</protein>
<keyword evidence="2" id="KW-1133">Transmembrane helix</keyword>
<proteinExistence type="predicted"/>
<evidence type="ECO:0000256" key="1">
    <source>
        <dbReference type="SAM" id="MobiDB-lite"/>
    </source>
</evidence>
<feature type="domain" description="DUF4350" evidence="3">
    <location>
        <begin position="24"/>
        <end position="208"/>
    </location>
</feature>
<dbReference type="InterPro" id="IPR025646">
    <property type="entry name" value="DUF4350"/>
</dbReference>
<feature type="transmembrane region" description="Helical" evidence="2">
    <location>
        <begin position="250"/>
        <end position="268"/>
    </location>
</feature>
<evidence type="ECO:0000313" key="5">
    <source>
        <dbReference type="Proteomes" id="UP000260644"/>
    </source>
</evidence>
<dbReference type="RefSeq" id="WP_116976945.1">
    <property type="nucleotide sequence ID" value="NZ_QPMM01000009.1"/>
</dbReference>
<evidence type="ECO:0000313" key="4">
    <source>
        <dbReference type="EMBL" id="RFS20996.1"/>
    </source>
</evidence>
<accession>A0A3E1Y7H6</accession>
<gene>
    <name evidence="4" type="ORF">DVR12_16740</name>
</gene>
<evidence type="ECO:0000256" key="2">
    <source>
        <dbReference type="SAM" id="Phobius"/>
    </source>
</evidence>
<dbReference type="OrthoDB" id="1111222at2"/>
<dbReference type="EMBL" id="QPMM01000009">
    <property type="protein sequence ID" value="RFS20996.1"/>
    <property type="molecule type" value="Genomic_DNA"/>
</dbReference>
<organism evidence="4 5">
    <name type="scientific">Chitinophaga silvatica</name>
    <dbReference type="NCBI Taxonomy" id="2282649"/>
    <lineage>
        <taxon>Bacteria</taxon>
        <taxon>Pseudomonadati</taxon>
        <taxon>Bacteroidota</taxon>
        <taxon>Chitinophagia</taxon>
        <taxon>Chitinophagales</taxon>
        <taxon>Chitinophagaceae</taxon>
        <taxon>Chitinophaga</taxon>
    </lineage>
</organism>
<dbReference type="AlphaFoldDB" id="A0A3E1Y7H6"/>
<dbReference type="Pfam" id="PF14258">
    <property type="entry name" value="DUF4350"/>
    <property type="match status" value="1"/>
</dbReference>
<name>A0A3E1Y7H6_9BACT</name>
<evidence type="ECO:0000259" key="3">
    <source>
        <dbReference type="Pfam" id="PF14258"/>
    </source>
</evidence>
<keyword evidence="5" id="KW-1185">Reference proteome</keyword>
<feature type="region of interest" description="Disordered" evidence="1">
    <location>
        <begin position="1"/>
        <end position="20"/>
    </location>
</feature>
<dbReference type="Proteomes" id="UP000260644">
    <property type="component" value="Unassembled WGS sequence"/>
</dbReference>
<keyword evidence="2" id="KW-0812">Transmembrane</keyword>
<comment type="caution">
    <text evidence="4">The sequence shown here is derived from an EMBL/GenBank/DDBJ whole genome shotgun (WGS) entry which is preliminary data.</text>
</comment>
<sequence length="385" mass="44209">MKVKEHKPEPQPADLSEATFGQRDKRAGGSYAAFKLLPSLFKTNPQVVTKPFPQTIDKNRIASYGYGAYIIVADQLFLNPTEVSAMIKYVRNGNDIFIAVNDPGNLLETELGFSLVGSINSNPDKTSFTQRFLDRKNGIDTSFTYDGLLTDNYFHDIDTTTTTILGYSGKSHANFIKVSKENGNVYLLLNPYLFTNYVLLQKKNIAALEIPLSYLGAYSNVFWDDYYHNLKATKYDNNFSEWKVLLRYPTMRWALWLLLALALIYLLVESKRRQRIIPKIPQLTNNSVEFVDAMGQLYFQQHNNYNLAQKMIVHLLEHIRLHFYINTNALNDDFINALTRKTALPAPTVKGLFDLIFTIQINQQASDEELMELYQQIQSFYLNAK</sequence>
<reference evidence="4 5" key="1">
    <citation type="submission" date="2018-07" db="EMBL/GenBank/DDBJ databases">
        <title>Chitinophaga K2CV101002-2 sp. nov., isolated from a monsoon evergreen broad-leaved forest soil.</title>
        <authorList>
            <person name="Lv Y."/>
        </authorList>
    </citation>
    <scope>NUCLEOTIDE SEQUENCE [LARGE SCALE GENOMIC DNA]</scope>
    <source>
        <strain evidence="4 5">GDMCC 1.1288</strain>
    </source>
</reference>